<dbReference type="RefSeq" id="XP_052127021.1">
    <property type="nucleotide sequence ID" value="XM_052271061.1"/>
</dbReference>
<organism evidence="2 3">
    <name type="scientific">Frankliniella occidentalis</name>
    <name type="common">Western flower thrips</name>
    <name type="synonym">Euthrips occidentalis</name>
    <dbReference type="NCBI Taxonomy" id="133901"/>
    <lineage>
        <taxon>Eukaryota</taxon>
        <taxon>Metazoa</taxon>
        <taxon>Ecdysozoa</taxon>
        <taxon>Arthropoda</taxon>
        <taxon>Hexapoda</taxon>
        <taxon>Insecta</taxon>
        <taxon>Pterygota</taxon>
        <taxon>Neoptera</taxon>
        <taxon>Paraneoptera</taxon>
        <taxon>Thysanoptera</taxon>
        <taxon>Terebrantia</taxon>
        <taxon>Thripoidea</taxon>
        <taxon>Thripidae</taxon>
        <taxon>Frankliniella</taxon>
    </lineage>
</organism>
<dbReference type="GeneID" id="127750183"/>
<keyword evidence="2" id="KW-1185">Reference proteome</keyword>
<feature type="compositionally biased region" description="Polar residues" evidence="1">
    <location>
        <begin position="198"/>
        <end position="216"/>
    </location>
</feature>
<evidence type="ECO:0000313" key="2">
    <source>
        <dbReference type="Proteomes" id="UP000504606"/>
    </source>
</evidence>
<sequence length="231" mass="25751">MSFTCVTSKQQKNYLLKNLVNNQESNDDMPESLDNSFNEDEGGRKVFVTQRSRRKRSASDNHLSPRVGSLSPLNINKNITASDIENNENSPPTLSQRSVTYDKIFSHHKEVILANHQEISPRASFVVLERLPSNIISGNIIPPTPVNCTDSVILKKKKKCTAPDKASKQNEASCASESNLENKHASSPITPDPKLSLPETQITPIRTGSIDAQFNGNKRPGYREAKKRRKI</sequence>
<reference evidence="3" key="2">
    <citation type="submission" date="2025-08" db="UniProtKB">
        <authorList>
            <consortium name="RefSeq"/>
        </authorList>
    </citation>
    <scope>IDENTIFICATION</scope>
    <source>
        <tissue evidence="3">Whole organism</tissue>
    </source>
</reference>
<evidence type="ECO:0000256" key="1">
    <source>
        <dbReference type="SAM" id="MobiDB-lite"/>
    </source>
</evidence>
<dbReference type="KEGG" id="foc:127750183"/>
<dbReference type="Proteomes" id="UP000504606">
    <property type="component" value="Unplaced"/>
</dbReference>
<evidence type="ECO:0000313" key="3">
    <source>
        <dbReference type="RefSeq" id="XP_052127021.1"/>
    </source>
</evidence>
<reference evidence="3" key="1">
    <citation type="journal article" date="2018" name="Proc. Natl. Acad. Sci. U.S.A.">
        <title>Phylogenomics and the evolution of hemipteroid insects.</title>
        <authorList>
            <person name="Johnson K.P."/>
            <person name="Dietrich C.H."/>
            <person name="Friedrich F."/>
            <person name="Beutel R.G."/>
            <person name="Wipfler B."/>
            <person name="Peters R.S."/>
            <person name="Allen J.M."/>
            <person name="Petersen M."/>
            <person name="Donath A."/>
            <person name="Walden K.K."/>
            <person name="Kozlov A.M."/>
            <person name="Podsiadlowski L."/>
            <person name="Mayer C."/>
            <person name="Meusemann K."/>
            <person name="Vasilikopoulos A."/>
            <person name="Waterhouse R.M."/>
            <person name="Cameron S.L."/>
            <person name="Weirauch C."/>
            <person name="Swanson D.R."/>
            <person name="Percy D.M."/>
            <person name="Hardy N.B."/>
            <person name="Terry I."/>
            <person name="Liu S."/>
            <person name="Zhou X."/>
            <person name="Misof B."/>
            <person name="Robertson H.M."/>
            <person name="Yoshizawa K."/>
        </authorList>
    </citation>
    <scope>NUCLEOTIDE SEQUENCE</scope>
    <source>
        <tissue evidence="3">Whole organism</tissue>
    </source>
</reference>
<dbReference type="AlphaFoldDB" id="A0A9C6WYN2"/>
<feature type="region of interest" description="Disordered" evidence="1">
    <location>
        <begin position="23"/>
        <end position="71"/>
    </location>
</feature>
<feature type="region of interest" description="Disordered" evidence="1">
    <location>
        <begin position="160"/>
        <end position="231"/>
    </location>
</feature>
<feature type="compositionally biased region" description="Polar residues" evidence="1">
    <location>
        <begin position="169"/>
        <end position="189"/>
    </location>
</feature>
<accession>A0A9C6WYN2</accession>
<proteinExistence type="predicted"/>
<name>A0A9C6WYN2_FRAOC</name>
<gene>
    <name evidence="3" type="primary">LOC127750183</name>
</gene>
<protein>
    <submittedName>
        <fullName evidence="3">Uncharacterized protein LOC127750183</fullName>
    </submittedName>
</protein>